<keyword evidence="6" id="KW-0503">Monooxygenase</keyword>
<dbReference type="Gene3D" id="2.60.120.10">
    <property type="entry name" value="Jelly Rolls"/>
    <property type="match status" value="1"/>
</dbReference>
<evidence type="ECO:0000256" key="6">
    <source>
        <dbReference type="ARBA" id="ARBA00023033"/>
    </source>
</evidence>
<evidence type="ECO:0000259" key="8">
    <source>
        <dbReference type="Pfam" id="PF07883"/>
    </source>
</evidence>
<feature type="domain" description="FAD-binding" evidence="7">
    <location>
        <begin position="27"/>
        <end position="382"/>
    </location>
</feature>
<dbReference type="Proteomes" id="UP001408356">
    <property type="component" value="Unassembled WGS sequence"/>
</dbReference>
<dbReference type="Pfam" id="PF07883">
    <property type="entry name" value="Cupin_2"/>
    <property type="match status" value="1"/>
</dbReference>
<dbReference type="Gene3D" id="2.40.400.10">
    <property type="entry name" value="Acetoacetate decarboxylase-like"/>
    <property type="match status" value="1"/>
</dbReference>
<dbReference type="InterPro" id="IPR036188">
    <property type="entry name" value="FAD/NAD-bd_sf"/>
</dbReference>
<keyword evidence="4" id="KW-0274">FAD</keyword>
<evidence type="ECO:0000313" key="9">
    <source>
        <dbReference type="EMBL" id="KAK9421630.1"/>
    </source>
</evidence>
<keyword evidence="10" id="KW-1185">Reference proteome</keyword>
<dbReference type="InterPro" id="IPR011051">
    <property type="entry name" value="RmlC_Cupin_sf"/>
</dbReference>
<evidence type="ECO:0000256" key="5">
    <source>
        <dbReference type="ARBA" id="ARBA00023002"/>
    </source>
</evidence>
<dbReference type="Pfam" id="PF01494">
    <property type="entry name" value="FAD_binding_3"/>
    <property type="match status" value="1"/>
</dbReference>
<dbReference type="PANTHER" id="PTHR13789:SF261">
    <property type="entry name" value="HYDROXYLASE, PUTATIVE (AFU_ORTHOLOGUE AFUA_7G00590)-RELATED"/>
    <property type="match status" value="1"/>
</dbReference>
<dbReference type="InterPro" id="IPR013096">
    <property type="entry name" value="Cupin_2"/>
</dbReference>
<dbReference type="SUPFAM" id="SSF51905">
    <property type="entry name" value="FAD/NAD(P)-binding domain"/>
    <property type="match status" value="1"/>
</dbReference>
<evidence type="ECO:0000313" key="10">
    <source>
        <dbReference type="Proteomes" id="UP001408356"/>
    </source>
</evidence>
<dbReference type="SUPFAM" id="SSF51182">
    <property type="entry name" value="RmlC-like cupins"/>
    <property type="match status" value="1"/>
</dbReference>
<dbReference type="Pfam" id="PF06314">
    <property type="entry name" value="ADC"/>
    <property type="match status" value="1"/>
</dbReference>
<dbReference type="InterPro" id="IPR050493">
    <property type="entry name" value="FAD-dep_Monooxygenase_BioMet"/>
</dbReference>
<dbReference type="InterPro" id="IPR023375">
    <property type="entry name" value="ADC_dom_sf"/>
</dbReference>
<evidence type="ECO:0008006" key="11">
    <source>
        <dbReference type="Google" id="ProtNLM"/>
    </source>
</evidence>
<evidence type="ECO:0000256" key="1">
    <source>
        <dbReference type="ARBA" id="ARBA00005179"/>
    </source>
</evidence>
<dbReference type="Gene3D" id="3.50.50.60">
    <property type="entry name" value="FAD/NAD(P)-binding domain"/>
    <property type="match status" value="1"/>
</dbReference>
<dbReference type="InterPro" id="IPR002938">
    <property type="entry name" value="FAD-bd"/>
</dbReference>
<comment type="caution">
    <text evidence="9">The sequence shown here is derived from an EMBL/GenBank/DDBJ whole genome shotgun (WGS) entry which is preliminary data.</text>
</comment>
<protein>
    <recommendedName>
        <fullName evidence="11">FAD-binding domain-containing protein</fullName>
    </recommendedName>
</protein>
<keyword evidence="5" id="KW-0560">Oxidoreductase</keyword>
<dbReference type="InterPro" id="IPR010451">
    <property type="entry name" value="Acetoacetate_decarboxylase"/>
</dbReference>
<evidence type="ECO:0000256" key="4">
    <source>
        <dbReference type="ARBA" id="ARBA00022827"/>
    </source>
</evidence>
<dbReference type="InterPro" id="IPR014710">
    <property type="entry name" value="RmlC-like_jellyroll"/>
</dbReference>
<dbReference type="CDD" id="cd02231">
    <property type="entry name" value="cupin_BLL6423-like"/>
    <property type="match status" value="1"/>
</dbReference>
<dbReference type="SUPFAM" id="SSF54373">
    <property type="entry name" value="FAD-linked reductases, C-terminal domain"/>
    <property type="match status" value="1"/>
</dbReference>
<name>A0ABR2V3Y7_9PEZI</name>
<comment type="pathway">
    <text evidence="1">Secondary metabolite biosynthesis.</text>
</comment>
<evidence type="ECO:0000256" key="3">
    <source>
        <dbReference type="ARBA" id="ARBA00022630"/>
    </source>
</evidence>
<dbReference type="EMBL" id="JARVKF010000168">
    <property type="protein sequence ID" value="KAK9421630.1"/>
    <property type="molecule type" value="Genomic_DNA"/>
</dbReference>
<evidence type="ECO:0000256" key="2">
    <source>
        <dbReference type="ARBA" id="ARBA00007992"/>
    </source>
</evidence>
<feature type="domain" description="Cupin type-2" evidence="8">
    <location>
        <begin position="791"/>
        <end position="850"/>
    </location>
</feature>
<proteinExistence type="inferred from homology"/>
<reference evidence="9 10" key="1">
    <citation type="journal article" date="2024" name="J. Plant Pathol.">
        <title>Sequence and assembly of the genome of Seiridium unicorne, isolate CBS 538.82, causal agent of cypress canker disease.</title>
        <authorList>
            <person name="Scali E."/>
            <person name="Rocca G.D."/>
            <person name="Danti R."/>
            <person name="Garbelotto M."/>
            <person name="Barberini S."/>
            <person name="Baroncelli R."/>
            <person name="Emiliani G."/>
        </authorList>
    </citation>
    <scope>NUCLEOTIDE SEQUENCE [LARGE SCALE GENOMIC DNA]</scope>
    <source>
        <strain evidence="9 10">BM-138-508</strain>
    </source>
</reference>
<comment type="similarity">
    <text evidence="2">Belongs to the paxM FAD-dependent monooxygenase family.</text>
</comment>
<dbReference type="PRINTS" id="PR00420">
    <property type="entry name" value="RNGMNOXGNASE"/>
</dbReference>
<evidence type="ECO:0000259" key="7">
    <source>
        <dbReference type="Pfam" id="PF01494"/>
    </source>
</evidence>
<sequence>MATNGIHPATNGATHNPLVHDYPKPLKIAVVGAGLGGLSAAIALRRQGHEVNIYEQSRFANETGAAVHLAPNSNGVLRRWGVFAERFGGVAMNTLVEHKDTGELVKEVDLSVPNRMWQHPWHLVHRVALHENLKNVATSKEGPGPTPTLQTASRVTKVDAEGGKIIFQDGTTAEVDVIVGADGIYSNTRNAVDGGKSKLFGSGKAAFRFLISRKVALEDPVTKPLVEKNNTLSMWYGSDRRIVMYPCNDNETLNFVLIHPDTESHATPGDEWNKQGSVEQVLKVYQNFDPAVKHLISKVDPAELKVWQLLDMDKLPTWTKGKLALIGDAAHPFTPHQGQGAGQAMEDAAALATVLPLGTAPSDVPERLKVYEKIRYDRGHAIQEYSRQAGRDWVNGKPQIDTLVMSYTAYNFGHDEIDNSANVFKRWLWSQKKDMFWRMPIGFGPFPGPRQDHLGRPRGGQPERTFVTASIKFKTSRTYLETLFPTSQYKFASPATVCQASISITQLGNMSWLGGGGYNHCGLYIHGVQYTKKDGTSMIGTHLPVLFESLTDPIVSGRDELGMNKVFCDVDIQRDANNYKAQCSWRGAKFLDFELGDLKADDVSTEHGTIGGEADYGILTYKYIPAVGEPGKADIEYACVVPHEEEARLAPATVKAVARSVKPTLKFDAGDWEGLPTLHHITAALADIPIYEIKRYNDTAEMASEHKANDLPKVERYITDHNSKGEAIFSSAIPTALPTQTILNGVVFGLGYATKERPVRLTDETDINAYKPLIANPPGIVIPGGTVARYVDTPPNSVSPMHRTVSLDYGVVLEGEVELILDSGETKMLKRGDLVVQRGTMHAWRNPSKTEWNRMLYFLQESEPVLHEGKRLEEEYGEMGEEVQKSGN</sequence>
<gene>
    <name evidence="9" type="ORF">SUNI508_05560</name>
</gene>
<accession>A0ABR2V3Y7</accession>
<dbReference type="PANTHER" id="PTHR13789">
    <property type="entry name" value="MONOOXYGENASE"/>
    <property type="match status" value="1"/>
</dbReference>
<keyword evidence="3" id="KW-0285">Flavoprotein</keyword>
<organism evidence="9 10">
    <name type="scientific">Seiridium unicorne</name>
    <dbReference type="NCBI Taxonomy" id="138068"/>
    <lineage>
        <taxon>Eukaryota</taxon>
        <taxon>Fungi</taxon>
        <taxon>Dikarya</taxon>
        <taxon>Ascomycota</taxon>
        <taxon>Pezizomycotina</taxon>
        <taxon>Sordariomycetes</taxon>
        <taxon>Xylariomycetidae</taxon>
        <taxon>Amphisphaeriales</taxon>
        <taxon>Sporocadaceae</taxon>
        <taxon>Seiridium</taxon>
    </lineage>
</organism>
<dbReference type="SUPFAM" id="SSF160104">
    <property type="entry name" value="Acetoacetate decarboxylase-like"/>
    <property type="match status" value="1"/>
</dbReference>